<dbReference type="Proteomes" id="UP001349262">
    <property type="component" value="Unassembled WGS sequence"/>
</dbReference>
<feature type="region of interest" description="Disordered" evidence="1">
    <location>
        <begin position="42"/>
        <end position="90"/>
    </location>
</feature>
<evidence type="ECO:0000313" key="3">
    <source>
        <dbReference type="Proteomes" id="UP001349262"/>
    </source>
</evidence>
<proteinExistence type="predicted"/>
<sequence>MSLDSGSPTPRGPLAWSIKTTLIVGLAATAFAHHIAKPVDKPVDRAAAPRPQAARSIADPETTGSIGPRLQDRAQETHLDPCALRRGGRD</sequence>
<keyword evidence="3" id="KW-1185">Reference proteome</keyword>
<evidence type="ECO:0000256" key="1">
    <source>
        <dbReference type="SAM" id="MobiDB-lite"/>
    </source>
</evidence>
<name>A0ABU7T9B4_9HYPH</name>
<accession>A0ABU7T9B4</accession>
<dbReference type="EMBL" id="MLBY01000004">
    <property type="protein sequence ID" value="MEE7457196.1"/>
    <property type="molecule type" value="Genomic_DNA"/>
</dbReference>
<organism evidence="2 3">
    <name type="scientific">Methylobacterium radiotolerans</name>
    <dbReference type="NCBI Taxonomy" id="31998"/>
    <lineage>
        <taxon>Bacteria</taxon>
        <taxon>Pseudomonadati</taxon>
        <taxon>Pseudomonadota</taxon>
        <taxon>Alphaproteobacteria</taxon>
        <taxon>Hyphomicrobiales</taxon>
        <taxon>Methylobacteriaceae</taxon>
        <taxon>Methylobacterium</taxon>
    </lineage>
</organism>
<gene>
    <name evidence="2" type="ORF">MRSR164_10520</name>
</gene>
<comment type="caution">
    <text evidence="2">The sequence shown here is derived from an EMBL/GenBank/DDBJ whole genome shotgun (WGS) entry which is preliminary data.</text>
</comment>
<protein>
    <submittedName>
        <fullName evidence="2">Uncharacterized protein</fullName>
    </submittedName>
</protein>
<evidence type="ECO:0000313" key="2">
    <source>
        <dbReference type="EMBL" id="MEE7457196.1"/>
    </source>
</evidence>
<feature type="compositionally biased region" description="Low complexity" evidence="1">
    <location>
        <begin position="45"/>
        <end position="55"/>
    </location>
</feature>
<reference evidence="2 3" key="1">
    <citation type="journal article" date="2012" name="Genet. Mol. Biol.">
        <title>Analysis of 16S rRNA and mxaF genes revealing insights into Methylobacterium niche-specific plant association.</title>
        <authorList>
            <person name="Dourado M.N."/>
            <person name="Andreote F.D."/>
            <person name="Dini-Andreote F."/>
            <person name="Conti R."/>
            <person name="Araujo J.M."/>
            <person name="Araujo W.L."/>
        </authorList>
    </citation>
    <scope>NUCLEOTIDE SEQUENCE [LARGE SCALE GENOMIC DNA]</scope>
    <source>
        <strain evidence="2 3">SR1.6/4</strain>
    </source>
</reference>
<feature type="compositionally biased region" description="Basic and acidic residues" evidence="1">
    <location>
        <begin position="70"/>
        <end position="79"/>
    </location>
</feature>